<keyword evidence="2" id="KW-1185">Reference proteome</keyword>
<evidence type="ECO:0000313" key="1">
    <source>
        <dbReference type="EMBL" id="SIT35161.1"/>
    </source>
</evidence>
<name>A0A1N7RJ72_9BURK</name>
<dbReference type="AlphaFoldDB" id="A0A1N7RJ72"/>
<reference evidence="1 2" key="1">
    <citation type="submission" date="2016-12" db="EMBL/GenBank/DDBJ databases">
        <authorList>
            <person name="Song W.-J."/>
            <person name="Kurnit D.M."/>
        </authorList>
    </citation>
    <scope>NUCLEOTIDE SEQUENCE [LARGE SCALE GENOMIC DNA]</scope>
    <source>
        <strain evidence="1 2">STM7296</strain>
    </source>
</reference>
<accession>A0A1N7RJ72</accession>
<dbReference type="EMBL" id="CYGX02000004">
    <property type="protein sequence ID" value="SIT35161.1"/>
    <property type="molecule type" value="Genomic_DNA"/>
</dbReference>
<proteinExistence type="predicted"/>
<dbReference type="Proteomes" id="UP000187012">
    <property type="component" value="Unassembled WGS sequence"/>
</dbReference>
<evidence type="ECO:0000313" key="2">
    <source>
        <dbReference type="Proteomes" id="UP000187012"/>
    </source>
</evidence>
<gene>
    <name evidence="1" type="ORF">BN2475_40026</name>
</gene>
<sequence length="55" mass="5831">MACANHDMKPAFANLRGHSGRHAGGNLLAGLSHLALAIDPHWLNRSLAQVCVGCR</sequence>
<protein>
    <submittedName>
        <fullName evidence="1">Uncharacterized protein</fullName>
    </submittedName>
</protein>
<organism evidence="1 2">
    <name type="scientific">Paraburkholderia ribeironis</name>
    <dbReference type="NCBI Taxonomy" id="1247936"/>
    <lineage>
        <taxon>Bacteria</taxon>
        <taxon>Pseudomonadati</taxon>
        <taxon>Pseudomonadota</taxon>
        <taxon>Betaproteobacteria</taxon>
        <taxon>Burkholderiales</taxon>
        <taxon>Burkholderiaceae</taxon>
        <taxon>Paraburkholderia</taxon>
    </lineage>
</organism>